<dbReference type="RefSeq" id="XP_033444940.1">
    <property type="nucleotide sequence ID" value="XM_033588835.1"/>
</dbReference>
<accession>A0A6A5RBX2</accession>
<proteinExistence type="predicted"/>
<organism evidence="2 3">
    <name type="scientific">Didymella exigua CBS 183.55</name>
    <dbReference type="NCBI Taxonomy" id="1150837"/>
    <lineage>
        <taxon>Eukaryota</taxon>
        <taxon>Fungi</taxon>
        <taxon>Dikarya</taxon>
        <taxon>Ascomycota</taxon>
        <taxon>Pezizomycotina</taxon>
        <taxon>Dothideomycetes</taxon>
        <taxon>Pleosporomycetidae</taxon>
        <taxon>Pleosporales</taxon>
        <taxon>Pleosporineae</taxon>
        <taxon>Didymellaceae</taxon>
        <taxon>Didymella</taxon>
    </lineage>
</organism>
<feature type="region of interest" description="Disordered" evidence="1">
    <location>
        <begin position="238"/>
        <end position="264"/>
    </location>
</feature>
<reference evidence="2" key="1">
    <citation type="journal article" date="2020" name="Stud. Mycol.">
        <title>101 Dothideomycetes genomes: a test case for predicting lifestyles and emergence of pathogens.</title>
        <authorList>
            <person name="Haridas S."/>
            <person name="Albert R."/>
            <person name="Binder M."/>
            <person name="Bloem J."/>
            <person name="Labutti K."/>
            <person name="Salamov A."/>
            <person name="Andreopoulos B."/>
            <person name="Baker S."/>
            <person name="Barry K."/>
            <person name="Bills G."/>
            <person name="Bluhm B."/>
            <person name="Cannon C."/>
            <person name="Castanera R."/>
            <person name="Culley D."/>
            <person name="Daum C."/>
            <person name="Ezra D."/>
            <person name="Gonzalez J."/>
            <person name="Henrissat B."/>
            <person name="Kuo A."/>
            <person name="Liang C."/>
            <person name="Lipzen A."/>
            <person name="Lutzoni F."/>
            <person name="Magnuson J."/>
            <person name="Mondo S."/>
            <person name="Nolan M."/>
            <person name="Ohm R."/>
            <person name="Pangilinan J."/>
            <person name="Park H.-J."/>
            <person name="Ramirez L."/>
            <person name="Alfaro M."/>
            <person name="Sun H."/>
            <person name="Tritt A."/>
            <person name="Yoshinaga Y."/>
            <person name="Zwiers L.-H."/>
            <person name="Turgeon B."/>
            <person name="Goodwin S."/>
            <person name="Spatafora J."/>
            <person name="Crous P."/>
            <person name="Grigoriev I."/>
        </authorList>
    </citation>
    <scope>NUCLEOTIDE SEQUENCE</scope>
    <source>
        <strain evidence="2">CBS 183.55</strain>
    </source>
</reference>
<dbReference type="EMBL" id="ML978991">
    <property type="protein sequence ID" value="KAF1924688.1"/>
    <property type="molecule type" value="Genomic_DNA"/>
</dbReference>
<feature type="compositionally biased region" description="Polar residues" evidence="1">
    <location>
        <begin position="19"/>
        <end position="32"/>
    </location>
</feature>
<dbReference type="OrthoDB" id="3797628at2759"/>
<dbReference type="Proteomes" id="UP000800082">
    <property type="component" value="Unassembled WGS sequence"/>
</dbReference>
<protein>
    <submittedName>
        <fullName evidence="2">Uncharacterized protein</fullName>
    </submittedName>
</protein>
<keyword evidence="3" id="KW-1185">Reference proteome</keyword>
<gene>
    <name evidence="2" type="ORF">M421DRAFT_274359</name>
</gene>
<feature type="region of interest" description="Disordered" evidence="1">
    <location>
        <begin position="323"/>
        <end position="363"/>
    </location>
</feature>
<dbReference type="GeneID" id="54346482"/>
<dbReference type="AlphaFoldDB" id="A0A6A5RBX2"/>
<evidence type="ECO:0000313" key="2">
    <source>
        <dbReference type="EMBL" id="KAF1924688.1"/>
    </source>
</evidence>
<evidence type="ECO:0000313" key="3">
    <source>
        <dbReference type="Proteomes" id="UP000800082"/>
    </source>
</evidence>
<name>A0A6A5RBX2_9PLEO</name>
<sequence>MRKKVTTAAMADAGDSKSIVPSRSGSNVQSQDSEFIRSVKRLGRTARSTAQALHASIYLQRSPSVIAELIPEIYTLGAILSSLEGDLLLVSALKAADQEHMWASEHHNSLTRSIKECDDILMATFRAVIGADEQSRMSTSSKRTDDYIDDVQLDDGPQVSDTIVRCSHLVHKTKVVVRHTALSRVESLNEEEIQELFRLTRSLQHPDFDAIWALKNEPFASKHMQLFTIPSFIPSATPVGLPEDAQAKTSNTPDPSPKSKNPIPKEDILPIWAYNQWPPFGNYQHPAYLAATARGQYKDNNSHPGEGHSRLVYGSTLRTTTASTRSIKPFTSSDSDSKVKTGKTKPGEASFGEPSVIKPPPDSSLLANISSSSAYTTYSQPQANPSTPTPRLEAYILRPTVQTTEFTSTLSYGDEPLRLSEEHMQARIRSLESNYSIMDVLLDLHPQQLHLMQCRAAQRHGHIVSVQHGKTVSLETVMGSLQVKPTVYVVSTTTVLPQKSTDISYSTVVTEKSATSSATSGSTYICGDLFQPKIAPAGPPLEKGLFQNLTPASVPGPGTTNSYLLPGSGPTGYLSSPVAYSRHLQERGETCTYVGDTERKGAYQHYQTITANKEWNGKDQSLEEIRLVDYNAGRTGRGLFAGLNQNTGRSAPPPTEANALKSEWLPEPPSIDDVTYFKSGDDGFFPKSQSPPSKFPGFSVDNSGQAPVFSKLSAWAASLPEKTHARPSSGTDLLKGLAMVSTGASSNPFGHFGSNMQPFVPPQATQPIVSASDATAMRQPLFGNIGPPIATEKPPVSSGFGEFAGASLESPFAAFANKHPAIQHPFGLIASSGSDN</sequence>
<feature type="region of interest" description="Disordered" evidence="1">
    <location>
        <begin position="1"/>
        <end position="32"/>
    </location>
</feature>
<evidence type="ECO:0000256" key="1">
    <source>
        <dbReference type="SAM" id="MobiDB-lite"/>
    </source>
</evidence>